<proteinExistence type="predicted"/>
<dbReference type="EMBL" id="OZ075115">
    <property type="protein sequence ID" value="CAL5064004.1"/>
    <property type="molecule type" value="Genomic_DNA"/>
</dbReference>
<reference evidence="4 5" key="2">
    <citation type="submission" date="2024-10" db="EMBL/GenBank/DDBJ databases">
        <authorList>
            <person name="Ryan C."/>
        </authorList>
    </citation>
    <scope>NUCLEOTIDE SEQUENCE [LARGE SCALE GENOMIC DNA]</scope>
</reference>
<dbReference type="Proteomes" id="UP001497457">
    <property type="component" value="Chromosome 5rd"/>
</dbReference>
<evidence type="ECO:0000313" key="5">
    <source>
        <dbReference type="Proteomes" id="UP001497457"/>
    </source>
</evidence>
<name>A0ABC9FF38_9POAL</name>
<dbReference type="EMBL" id="OZ075116">
    <property type="protein sequence ID" value="CAL5073927.1"/>
    <property type="molecule type" value="Genomic_DNA"/>
</dbReference>
<dbReference type="AlphaFoldDB" id="A0ABC9FF38"/>
<reference evidence="5" key="1">
    <citation type="submission" date="2024-06" db="EMBL/GenBank/DDBJ databases">
        <authorList>
            <person name="Ryan C."/>
        </authorList>
    </citation>
    <scope>NUCLEOTIDE SEQUENCE [LARGE SCALE GENOMIC DNA]</scope>
</reference>
<accession>A0ABC9FF38</accession>
<evidence type="ECO:0000256" key="1">
    <source>
        <dbReference type="SAM" id="MobiDB-lite"/>
    </source>
</evidence>
<feature type="signal peptide" evidence="2">
    <location>
        <begin position="1"/>
        <end position="21"/>
    </location>
</feature>
<keyword evidence="5" id="KW-1185">Reference proteome</keyword>
<evidence type="ECO:0000313" key="4">
    <source>
        <dbReference type="EMBL" id="CAL5073927.1"/>
    </source>
</evidence>
<keyword evidence="2" id="KW-0732">Signal</keyword>
<sequence length="87" mass="8881">MAGLKALCACILIFLIVASDAASGEARRLQAVTSTGEEEGAGLPSSPGGERPMSRPRGGDDDHRRHGHPPTTPGHSPGIGNKIITGN</sequence>
<organism evidence="4 5">
    <name type="scientific">Urochloa decumbens</name>
    <dbReference type="NCBI Taxonomy" id="240449"/>
    <lineage>
        <taxon>Eukaryota</taxon>
        <taxon>Viridiplantae</taxon>
        <taxon>Streptophyta</taxon>
        <taxon>Embryophyta</taxon>
        <taxon>Tracheophyta</taxon>
        <taxon>Spermatophyta</taxon>
        <taxon>Magnoliopsida</taxon>
        <taxon>Liliopsida</taxon>
        <taxon>Poales</taxon>
        <taxon>Poaceae</taxon>
        <taxon>PACMAD clade</taxon>
        <taxon>Panicoideae</taxon>
        <taxon>Panicodae</taxon>
        <taxon>Paniceae</taxon>
        <taxon>Melinidinae</taxon>
        <taxon>Urochloa</taxon>
    </lineage>
</organism>
<gene>
    <name evidence="4" type="ORF">URODEC1_LOCUS104898</name>
    <name evidence="3" type="ORF">URODEC1_LOCUS99211</name>
</gene>
<feature type="chain" id="PRO_5044721960" evidence="2">
    <location>
        <begin position="22"/>
        <end position="87"/>
    </location>
</feature>
<protein>
    <submittedName>
        <fullName evidence="4">Uncharacterized protein</fullName>
    </submittedName>
</protein>
<evidence type="ECO:0000313" key="3">
    <source>
        <dbReference type="EMBL" id="CAL5064004.1"/>
    </source>
</evidence>
<dbReference type="Proteomes" id="UP001497457">
    <property type="component" value="Chromosome 6rd"/>
</dbReference>
<evidence type="ECO:0000256" key="2">
    <source>
        <dbReference type="SAM" id="SignalP"/>
    </source>
</evidence>
<feature type="region of interest" description="Disordered" evidence="1">
    <location>
        <begin position="22"/>
        <end position="87"/>
    </location>
</feature>